<dbReference type="InterPro" id="IPR036141">
    <property type="entry name" value="MukF_M_sp"/>
</dbReference>
<accession>A0A376F6X1</accession>
<reference evidence="2 3" key="1">
    <citation type="submission" date="2018-06" db="EMBL/GenBank/DDBJ databases">
        <authorList>
            <consortium name="Pathogen Informatics"/>
            <person name="Doyle S."/>
        </authorList>
    </citation>
    <scope>NUCLEOTIDE SEQUENCE [LARGE SCALE GENOMIC DNA]</scope>
    <source>
        <strain evidence="2 3">NCTC12123</strain>
    </source>
</reference>
<name>A0A376F6X1_ENTAS</name>
<evidence type="ECO:0000313" key="2">
    <source>
        <dbReference type="EMBL" id="STD18911.1"/>
    </source>
</evidence>
<feature type="domain" description="Chromosome partition protein MukF C-terminal" evidence="1">
    <location>
        <begin position="1"/>
        <end position="44"/>
    </location>
</feature>
<gene>
    <name evidence="2" type="primary">mukF_2</name>
    <name evidence="2" type="ORF">NCTC12123_01028</name>
</gene>
<dbReference type="Gene3D" id="1.20.58.590">
    <property type="entry name" value="Chromosome partition protein MukF, middle domain"/>
    <property type="match status" value="1"/>
</dbReference>
<dbReference type="InterPro" id="IPR033441">
    <property type="entry name" value="MukF_C"/>
</dbReference>
<dbReference type="Proteomes" id="UP000255163">
    <property type="component" value="Unassembled WGS sequence"/>
</dbReference>
<sequence length="45" mass="5364">MDKNRVFAQRLRQSVQTYFDAPWALTYANADRLLDMRDEEMALRG</sequence>
<proteinExistence type="predicted"/>
<evidence type="ECO:0000259" key="1">
    <source>
        <dbReference type="Pfam" id="PF17193"/>
    </source>
</evidence>
<dbReference type="Pfam" id="PF17193">
    <property type="entry name" value="MukF_C"/>
    <property type="match status" value="1"/>
</dbReference>
<dbReference type="EMBL" id="UFYI01000007">
    <property type="protein sequence ID" value="STD18911.1"/>
    <property type="molecule type" value="Genomic_DNA"/>
</dbReference>
<dbReference type="AlphaFoldDB" id="A0A376F6X1"/>
<evidence type="ECO:0000313" key="3">
    <source>
        <dbReference type="Proteomes" id="UP000255163"/>
    </source>
</evidence>
<organism evidence="2 3">
    <name type="scientific">Enterobacter asburiae</name>
    <dbReference type="NCBI Taxonomy" id="61645"/>
    <lineage>
        <taxon>Bacteria</taxon>
        <taxon>Pseudomonadati</taxon>
        <taxon>Pseudomonadota</taxon>
        <taxon>Gammaproteobacteria</taxon>
        <taxon>Enterobacterales</taxon>
        <taxon>Enterobacteriaceae</taxon>
        <taxon>Enterobacter</taxon>
        <taxon>Enterobacter cloacae complex</taxon>
    </lineage>
</organism>
<protein>
    <submittedName>
        <fullName evidence="2">Condesin subunit F</fullName>
    </submittedName>
</protein>